<name>A0ABZ2WP06_9HYPO</name>
<reference evidence="2 3" key="1">
    <citation type="submission" date="2024-04" db="EMBL/GenBank/DDBJ databases">
        <title>Complete genome sequence of Fusarium acuminatum.</title>
        <authorList>
            <person name="Lan B."/>
        </authorList>
    </citation>
    <scope>NUCLEOTIDE SEQUENCE [LARGE SCALE GENOMIC DNA]</scope>
    <source>
        <strain evidence="2">1A</strain>
    </source>
</reference>
<feature type="region of interest" description="Disordered" evidence="1">
    <location>
        <begin position="68"/>
        <end position="98"/>
    </location>
</feature>
<feature type="compositionally biased region" description="Low complexity" evidence="1">
    <location>
        <begin position="192"/>
        <end position="203"/>
    </location>
</feature>
<feature type="compositionally biased region" description="Polar residues" evidence="1">
    <location>
        <begin position="685"/>
        <end position="720"/>
    </location>
</feature>
<dbReference type="EMBL" id="CP151261">
    <property type="protein sequence ID" value="WZH42454.1"/>
    <property type="molecule type" value="Genomic_DNA"/>
</dbReference>
<evidence type="ECO:0000313" key="3">
    <source>
        <dbReference type="Proteomes" id="UP001489902"/>
    </source>
</evidence>
<feature type="compositionally biased region" description="Basic and acidic residues" evidence="1">
    <location>
        <begin position="785"/>
        <end position="802"/>
    </location>
</feature>
<gene>
    <name evidence="2" type="ORF">QYS62_003449</name>
</gene>
<feature type="region of interest" description="Disordered" evidence="1">
    <location>
        <begin position="680"/>
        <end position="740"/>
    </location>
</feature>
<sequence>MDQLCCCKFPWRRDGGLKPATQKPDIQPIPLLNPRPKEEQQEPEDKNQNSLIGLSGIVWAIPVNNSSPGSGSVVHQLAEDDNSDSDQDQPQVKKKPSTAFDVVRNKLIRSISLNNNNDQPSLLSIGNSEEDVARRAELKRIMRQRIQDELESSESDSHIENKPKSAIRCISSVVELAFPNSGPRDAIEFGVSNSSSRSAQSARLDTIQDKHQGTPDPQASEEITPKFERHSLAMSGVPDEEDGWKKDTIGRSSSATRLSPHEDADFPHSQKSFQLSNGVARLDRILGPDSSLNSRQASSGDGQSALGVWLIAQSLRSRDNSTLFFDEKEETQAPSENEAIEEKLSVPIGEKLLLESEPREVEERKDKRVSGGPTTFRTSNETNREPCFSSNAKNDQHDVDNSPGGLAWGPTVTALLNSFTDNTSSSDPSNSAISQGRLQQNIYKLDPKDLESMELSPFKCKCFGTFTAMCLTQRLGRSQASSQDHENLGEQSFQYFTGIFQSRSHSYGNLHNVQSLAQVSNDPASLAQSESASFVQREAELETIDRRFSEALGCKKPEKKVITRFKEEFSGSATQPVVHRSFRSRIHLTVPSHFRTKSEGSNYRPNKDKSGLYEAQSSLLIALKNSKLRETEVSDRSNGRSNLSTHPHMSRRPSGEHRKPSLERQESATNMWQRAIKLEAEGRRSTSFQLSTPNPDQRSLSSNRSLNETGIARNDTSSGSDLRREVSQLTPTTDEISSQSNSKWLIERWVNQMRPKTTQTANSFENGLSNRLAGPPRSWSRFPSHHREERNKNANSRDRVSPRDFAVKHVTSEGQIRWATDMIPSEEKQRARTLPRSFTTKFGELVKSKMNQMIPSKALRHRVSHPSVARHATSISASMEYPEMGIRPSESGYTELQALGREISNMKGGIHVQTPERELSKPQSSRSLSDRVVALMHEAIGQRHVKQDEVVEPPKCSAGPPTPSLLQESVAATDVFVTPKSHFSDDAADDREKDSVNTDLTKTEEQKT</sequence>
<evidence type="ECO:0000256" key="1">
    <source>
        <dbReference type="SAM" id="MobiDB-lite"/>
    </source>
</evidence>
<feature type="compositionally biased region" description="Polar residues" evidence="1">
    <location>
        <begin position="727"/>
        <end position="740"/>
    </location>
</feature>
<proteinExistence type="predicted"/>
<feature type="region of interest" description="Disordered" evidence="1">
    <location>
        <begin position="760"/>
        <end position="802"/>
    </location>
</feature>
<protein>
    <submittedName>
        <fullName evidence="2">Uncharacterized protein</fullName>
    </submittedName>
</protein>
<feature type="compositionally biased region" description="Polar residues" evidence="1">
    <location>
        <begin position="760"/>
        <end position="769"/>
    </location>
</feature>
<feature type="region of interest" description="Disordered" evidence="1">
    <location>
        <begin position="189"/>
        <end position="271"/>
    </location>
</feature>
<feature type="compositionally biased region" description="Basic and acidic residues" evidence="1">
    <location>
        <begin position="35"/>
        <end position="47"/>
    </location>
</feature>
<feature type="compositionally biased region" description="Basic and acidic residues" evidence="1">
    <location>
        <begin position="355"/>
        <end position="369"/>
    </location>
</feature>
<feature type="compositionally biased region" description="Basic and acidic residues" evidence="1">
    <location>
        <begin position="653"/>
        <end position="666"/>
    </location>
</feature>
<feature type="region of interest" description="Disordered" evidence="1">
    <location>
        <begin position="355"/>
        <end position="398"/>
    </location>
</feature>
<evidence type="ECO:0000313" key="2">
    <source>
        <dbReference type="EMBL" id="WZH42454.1"/>
    </source>
</evidence>
<feature type="compositionally biased region" description="Basic and acidic residues" evidence="1">
    <location>
        <begin position="982"/>
        <end position="1008"/>
    </location>
</feature>
<feature type="compositionally biased region" description="Polar residues" evidence="1">
    <location>
        <begin position="372"/>
        <end position="381"/>
    </location>
</feature>
<feature type="compositionally biased region" description="Basic and acidic residues" evidence="1">
    <location>
        <begin position="259"/>
        <end position="268"/>
    </location>
</feature>
<organism evidence="2 3">
    <name type="scientific">Fusarium acuminatum</name>
    <dbReference type="NCBI Taxonomy" id="5515"/>
    <lineage>
        <taxon>Eukaryota</taxon>
        <taxon>Fungi</taxon>
        <taxon>Dikarya</taxon>
        <taxon>Ascomycota</taxon>
        <taxon>Pezizomycotina</taxon>
        <taxon>Sordariomycetes</taxon>
        <taxon>Hypocreomycetidae</taxon>
        <taxon>Hypocreales</taxon>
        <taxon>Nectriaceae</taxon>
        <taxon>Fusarium</taxon>
        <taxon>Fusarium tricinctum species complex</taxon>
    </lineage>
</organism>
<keyword evidence="3" id="KW-1185">Reference proteome</keyword>
<accession>A0ABZ2WP06</accession>
<feature type="compositionally biased region" description="Basic and acidic residues" evidence="1">
    <location>
        <begin position="628"/>
        <end position="638"/>
    </location>
</feature>
<feature type="region of interest" description="Disordered" evidence="1">
    <location>
        <begin position="11"/>
        <end position="51"/>
    </location>
</feature>
<feature type="region of interest" description="Disordered" evidence="1">
    <location>
        <begin position="981"/>
        <end position="1008"/>
    </location>
</feature>
<feature type="region of interest" description="Disordered" evidence="1">
    <location>
        <begin position="628"/>
        <end position="667"/>
    </location>
</feature>
<dbReference type="Proteomes" id="UP001489902">
    <property type="component" value="Chromosome 2"/>
</dbReference>